<evidence type="ECO:0000256" key="2">
    <source>
        <dbReference type="SAM" id="Phobius"/>
    </source>
</evidence>
<feature type="region of interest" description="Disordered" evidence="1">
    <location>
        <begin position="217"/>
        <end position="245"/>
    </location>
</feature>
<sequence>MANQNDSFIDEVTEDLRRDRLFLAMRRYGWIAVLAILVLVGAAAWREWSTARAARTAQAFGDALLAAEATQGDAAARAAAVAAVPAPQPSQAALRDLMAANLLAEAGQLAEATQRYDAAATAAGNAGDKVMADLAALRSVLAQGPAMEASARDTVLGKLSTPGAPFELIALELKALALVSAGRDQDAVTLVRQIQQRDGLGQGQRRRLAELLITLGVDPEPEPATQTAPDPTRAAEVVTPGAPAN</sequence>
<keyword evidence="2" id="KW-1133">Transmembrane helix</keyword>
<dbReference type="Pfam" id="PF09976">
    <property type="entry name" value="TPR_21"/>
    <property type="match status" value="1"/>
</dbReference>
<keyword evidence="2" id="KW-0812">Transmembrane</keyword>
<feature type="transmembrane region" description="Helical" evidence="2">
    <location>
        <begin position="28"/>
        <end position="45"/>
    </location>
</feature>
<gene>
    <name evidence="4" type="ORF">SAMN05444276_101804</name>
</gene>
<feature type="domain" description="Ancillary SecYEG translocon subunit/Cell division coordinator CpoB TPR" evidence="3">
    <location>
        <begin position="30"/>
        <end position="187"/>
    </location>
</feature>
<name>A0A1H2T2E1_9RHOB</name>
<dbReference type="RefSeq" id="WP_052176327.1">
    <property type="nucleotide sequence ID" value="NZ_FNNA01000001.1"/>
</dbReference>
<protein>
    <recommendedName>
        <fullName evidence="3">Ancillary SecYEG translocon subunit/Cell division coordinator CpoB TPR domain-containing protein</fullName>
    </recommendedName>
</protein>
<dbReference type="OrthoDB" id="7173339at2"/>
<evidence type="ECO:0000313" key="4">
    <source>
        <dbReference type="EMBL" id="SDW37459.1"/>
    </source>
</evidence>
<reference evidence="5" key="1">
    <citation type="submission" date="2016-10" db="EMBL/GenBank/DDBJ databases">
        <authorList>
            <person name="Varghese N."/>
            <person name="Submissions S."/>
        </authorList>
    </citation>
    <scope>NUCLEOTIDE SEQUENCE [LARGE SCALE GENOMIC DNA]</scope>
    <source>
        <strain evidence="5">DSM 29303</strain>
    </source>
</reference>
<dbReference type="STRING" id="1545044.SAMN05444276_101804"/>
<dbReference type="EMBL" id="FNNA01000001">
    <property type="protein sequence ID" value="SDW37459.1"/>
    <property type="molecule type" value="Genomic_DNA"/>
</dbReference>
<evidence type="ECO:0000313" key="5">
    <source>
        <dbReference type="Proteomes" id="UP000182944"/>
    </source>
</evidence>
<dbReference type="AlphaFoldDB" id="A0A1H2T2E1"/>
<accession>A0A1H2T2E1</accession>
<proteinExistence type="predicted"/>
<organism evidence="4 5">
    <name type="scientific">Paracoccus sanguinis</name>
    <dbReference type="NCBI Taxonomy" id="1545044"/>
    <lineage>
        <taxon>Bacteria</taxon>
        <taxon>Pseudomonadati</taxon>
        <taxon>Pseudomonadota</taxon>
        <taxon>Alphaproteobacteria</taxon>
        <taxon>Rhodobacterales</taxon>
        <taxon>Paracoccaceae</taxon>
        <taxon>Paracoccus</taxon>
    </lineage>
</organism>
<keyword evidence="2" id="KW-0472">Membrane</keyword>
<dbReference type="Proteomes" id="UP000182944">
    <property type="component" value="Unassembled WGS sequence"/>
</dbReference>
<evidence type="ECO:0000259" key="3">
    <source>
        <dbReference type="Pfam" id="PF09976"/>
    </source>
</evidence>
<evidence type="ECO:0000256" key="1">
    <source>
        <dbReference type="SAM" id="MobiDB-lite"/>
    </source>
</evidence>
<dbReference type="InterPro" id="IPR018704">
    <property type="entry name" value="SecYEG/CpoB_TPR"/>
</dbReference>
<keyword evidence="5" id="KW-1185">Reference proteome</keyword>